<accession>A0A381UB17</accession>
<dbReference type="NCBIfam" id="TIGR02396">
    <property type="entry name" value="diverge_rpsU"/>
    <property type="match status" value="1"/>
</dbReference>
<keyword evidence="1" id="KW-0812">Transmembrane</keyword>
<dbReference type="InterPro" id="IPR012762">
    <property type="entry name" value="Ubiq_biosynth_COQ9"/>
</dbReference>
<proteinExistence type="predicted"/>
<dbReference type="InterPro" id="IPR013718">
    <property type="entry name" value="COQ9_C"/>
</dbReference>
<reference evidence="3" key="1">
    <citation type="submission" date="2018-05" db="EMBL/GenBank/DDBJ databases">
        <authorList>
            <person name="Lanie J.A."/>
            <person name="Ng W.-L."/>
            <person name="Kazmierczak K.M."/>
            <person name="Andrzejewski T.M."/>
            <person name="Davidsen T.M."/>
            <person name="Wayne K.J."/>
            <person name="Tettelin H."/>
            <person name="Glass J.I."/>
            <person name="Rusch D."/>
            <person name="Podicherti R."/>
            <person name="Tsui H.-C.T."/>
            <person name="Winkler M.E."/>
        </authorList>
    </citation>
    <scope>NUCLEOTIDE SEQUENCE</scope>
</reference>
<evidence type="ECO:0000259" key="2">
    <source>
        <dbReference type="Pfam" id="PF08511"/>
    </source>
</evidence>
<gene>
    <name evidence="3" type="ORF">METZ01_LOCUS78289</name>
</gene>
<name>A0A381UB17_9ZZZZ</name>
<feature type="domain" description="COQ9 C-terminal" evidence="2">
    <location>
        <begin position="110"/>
        <end position="172"/>
    </location>
</feature>
<dbReference type="GO" id="GO:0006744">
    <property type="term" value="P:ubiquinone biosynthetic process"/>
    <property type="evidence" value="ECO:0007669"/>
    <property type="project" value="InterPro"/>
</dbReference>
<dbReference type="EMBL" id="UINC01006092">
    <property type="protein sequence ID" value="SVA25435.1"/>
    <property type="molecule type" value="Genomic_DNA"/>
</dbReference>
<keyword evidence="1" id="KW-1133">Transmembrane helix</keyword>
<evidence type="ECO:0000256" key="1">
    <source>
        <dbReference type="SAM" id="Phobius"/>
    </source>
</evidence>
<dbReference type="Pfam" id="PF08511">
    <property type="entry name" value="COQ9"/>
    <property type="match status" value="1"/>
</dbReference>
<feature type="transmembrane region" description="Helical" evidence="1">
    <location>
        <begin position="95"/>
        <end position="113"/>
    </location>
</feature>
<feature type="transmembrane region" description="Helical" evidence="1">
    <location>
        <begin position="133"/>
        <end position="152"/>
    </location>
</feature>
<organism evidence="3">
    <name type="scientific">marine metagenome</name>
    <dbReference type="NCBI Taxonomy" id="408172"/>
    <lineage>
        <taxon>unclassified sequences</taxon>
        <taxon>metagenomes</taxon>
        <taxon>ecological metagenomes</taxon>
    </lineage>
</organism>
<sequence>MVNLAKNTVNKYGWNDSLFEKISSHNRITHEELVILFPDGYKQMLKLSLDYLNYELENTCSQYDFIRIPVHKRIKKIIITKVKLMKKHKDFYRRTFYFLLIPINYKLLTAYLYKSVDLMWYISGDNSTDFNFYTKRMILLSVYSSVILHYISNDSLLETEKKLDNNLLKVSKIPLIKGKIQLYKKSLPSFLRLLKSYSF</sequence>
<dbReference type="Gene3D" id="1.10.357.10">
    <property type="entry name" value="Tetracycline Repressor, domain 2"/>
    <property type="match status" value="1"/>
</dbReference>
<dbReference type="GO" id="GO:0008289">
    <property type="term" value="F:lipid binding"/>
    <property type="evidence" value="ECO:0007669"/>
    <property type="project" value="InterPro"/>
</dbReference>
<evidence type="ECO:0000313" key="3">
    <source>
        <dbReference type="EMBL" id="SVA25435.1"/>
    </source>
</evidence>
<keyword evidence="1" id="KW-0472">Membrane</keyword>
<protein>
    <recommendedName>
        <fullName evidence="2">COQ9 C-terminal domain-containing protein</fullName>
    </recommendedName>
</protein>
<dbReference type="AlphaFoldDB" id="A0A381UB17"/>